<dbReference type="EMBL" id="CAAALY010063307">
    <property type="protein sequence ID" value="VEL23688.1"/>
    <property type="molecule type" value="Genomic_DNA"/>
</dbReference>
<organism evidence="1 2">
    <name type="scientific">Protopolystoma xenopodis</name>
    <dbReference type="NCBI Taxonomy" id="117903"/>
    <lineage>
        <taxon>Eukaryota</taxon>
        <taxon>Metazoa</taxon>
        <taxon>Spiralia</taxon>
        <taxon>Lophotrochozoa</taxon>
        <taxon>Platyhelminthes</taxon>
        <taxon>Monogenea</taxon>
        <taxon>Polyopisthocotylea</taxon>
        <taxon>Polystomatidea</taxon>
        <taxon>Polystomatidae</taxon>
        <taxon>Protopolystoma</taxon>
    </lineage>
</organism>
<gene>
    <name evidence="1" type="ORF">PXEA_LOCUS17128</name>
</gene>
<keyword evidence="2" id="KW-1185">Reference proteome</keyword>
<protein>
    <submittedName>
        <fullName evidence="1">Uncharacterized protein</fullName>
    </submittedName>
</protein>
<dbReference type="Proteomes" id="UP000784294">
    <property type="component" value="Unassembled WGS sequence"/>
</dbReference>
<comment type="caution">
    <text evidence="1">The sequence shown here is derived from an EMBL/GenBank/DDBJ whole genome shotgun (WGS) entry which is preliminary data.</text>
</comment>
<accession>A0A448WZ01</accession>
<proteinExistence type="predicted"/>
<evidence type="ECO:0000313" key="2">
    <source>
        <dbReference type="Proteomes" id="UP000784294"/>
    </source>
</evidence>
<sequence length="86" mass="9571">MRALDMSAIPSSLDEADQPRVILAWEDKPAREDSPSLFKRAPGSSPSRVMPFFALTRLHNLYTFTGSMKQSAVGKDMLWPTAGWSD</sequence>
<dbReference type="AlphaFoldDB" id="A0A448WZ01"/>
<name>A0A448WZ01_9PLAT</name>
<evidence type="ECO:0000313" key="1">
    <source>
        <dbReference type="EMBL" id="VEL23688.1"/>
    </source>
</evidence>
<reference evidence="1" key="1">
    <citation type="submission" date="2018-11" db="EMBL/GenBank/DDBJ databases">
        <authorList>
            <consortium name="Pathogen Informatics"/>
        </authorList>
    </citation>
    <scope>NUCLEOTIDE SEQUENCE</scope>
</reference>